<comment type="catalytic activity">
    <reaction evidence="1">
        <text>ATP + protein L-histidine = ADP + protein N-phospho-L-histidine.</text>
        <dbReference type="EC" id="2.7.13.3"/>
    </reaction>
</comment>
<dbReference type="SUPFAM" id="SSF47384">
    <property type="entry name" value="Homodimeric domain of signal transducing histidine kinase"/>
    <property type="match status" value="1"/>
</dbReference>
<keyword evidence="8" id="KW-0547">Nucleotide-binding</keyword>
<evidence type="ECO:0000256" key="13">
    <source>
        <dbReference type="ARBA" id="ARBA00023136"/>
    </source>
</evidence>
<keyword evidence="7 14" id="KW-0812">Transmembrane</keyword>
<comment type="subcellular location">
    <subcellularLocation>
        <location evidence="2">Cell membrane</location>
        <topology evidence="2">Multi-pass membrane protein</topology>
    </subcellularLocation>
</comment>
<organism evidence="17 18">
    <name type="scientific">Shouchella clausii</name>
    <name type="common">Alkalihalobacillus clausii</name>
    <dbReference type="NCBI Taxonomy" id="79880"/>
    <lineage>
        <taxon>Bacteria</taxon>
        <taxon>Bacillati</taxon>
        <taxon>Bacillota</taxon>
        <taxon>Bacilli</taxon>
        <taxon>Bacillales</taxon>
        <taxon>Bacillaceae</taxon>
        <taxon>Shouchella</taxon>
    </lineage>
</organism>
<sequence length="472" mass="52625">MKPLSIGAKIWLAIGTAALAFVVSGGFLIAFLYEKLYVDEQLGQFMEEGSALVSFYEKEGLSEELDERVEWANERSRAQFLLTDDPMELASGAPFAADEDAQLITFEERQSLLDGETVVIRREHPRFQQELLGIALPLISENKLEGAIFISMPLAVVYEAFVDIQWALYAAVLFAAFFVVISGKRMTKHIVEPLREMKASAKEMENGHFSKRVAIGKSHDELAELAHSFNELAKSLEQVDRERNAFLANVAHELRTPLSYMIGYAEGIQEGVIERNKGMAVIEKEAKRLDRLVNDLLDLAQLEGSDYRLDKEALPFAELAREAVAAFAWQAEQKHIQLELELDEDSIIDADWDRMQQVLTNLLANAIAYSPPFTTVTVRITSSNGWAEMVVEDEGAGIPEADLSSVQKRFYRVKKGRSRQNGGTGLGLAIVQEIVAKHGGDFQLVSQEGKGTKAIIRIKEIDVGAFKEGEQR</sequence>
<dbReference type="SMART" id="SM00388">
    <property type="entry name" value="HisKA"/>
    <property type="match status" value="1"/>
</dbReference>
<dbReference type="PRINTS" id="PR00344">
    <property type="entry name" value="BCTRLSENSOR"/>
</dbReference>
<feature type="transmembrane region" description="Helical" evidence="14">
    <location>
        <begin position="12"/>
        <end position="33"/>
    </location>
</feature>
<evidence type="ECO:0000256" key="8">
    <source>
        <dbReference type="ARBA" id="ARBA00022741"/>
    </source>
</evidence>
<keyword evidence="6" id="KW-0808">Transferase</keyword>
<feature type="domain" description="HAMP" evidence="16">
    <location>
        <begin position="188"/>
        <end position="241"/>
    </location>
</feature>
<evidence type="ECO:0000256" key="10">
    <source>
        <dbReference type="ARBA" id="ARBA00022840"/>
    </source>
</evidence>
<dbReference type="GO" id="GO:0000155">
    <property type="term" value="F:phosphorelay sensor kinase activity"/>
    <property type="evidence" value="ECO:0007669"/>
    <property type="project" value="InterPro"/>
</dbReference>
<evidence type="ECO:0000256" key="3">
    <source>
        <dbReference type="ARBA" id="ARBA00012438"/>
    </source>
</evidence>
<dbReference type="InterPro" id="IPR003660">
    <property type="entry name" value="HAMP_dom"/>
</dbReference>
<feature type="domain" description="Histidine kinase" evidence="15">
    <location>
        <begin position="249"/>
        <end position="462"/>
    </location>
</feature>
<dbReference type="InterPro" id="IPR004358">
    <property type="entry name" value="Sig_transdc_His_kin-like_C"/>
</dbReference>
<dbReference type="Gene3D" id="1.10.287.130">
    <property type="match status" value="1"/>
</dbReference>
<dbReference type="Pfam" id="PF00672">
    <property type="entry name" value="HAMP"/>
    <property type="match status" value="1"/>
</dbReference>
<name>A0A268NYZ2_SHOCL</name>
<evidence type="ECO:0000256" key="4">
    <source>
        <dbReference type="ARBA" id="ARBA00022475"/>
    </source>
</evidence>
<dbReference type="CDD" id="cd06225">
    <property type="entry name" value="HAMP"/>
    <property type="match status" value="1"/>
</dbReference>
<evidence type="ECO:0000259" key="15">
    <source>
        <dbReference type="PROSITE" id="PS50109"/>
    </source>
</evidence>
<dbReference type="Gene3D" id="3.30.565.10">
    <property type="entry name" value="Histidine kinase-like ATPase, C-terminal domain"/>
    <property type="match status" value="1"/>
</dbReference>
<dbReference type="EMBL" id="NPCC01000012">
    <property type="protein sequence ID" value="PAE88737.1"/>
    <property type="molecule type" value="Genomic_DNA"/>
</dbReference>
<gene>
    <name evidence="17" type="ORF">CHH72_10175</name>
</gene>
<evidence type="ECO:0000256" key="12">
    <source>
        <dbReference type="ARBA" id="ARBA00023012"/>
    </source>
</evidence>
<dbReference type="Gene3D" id="6.10.340.10">
    <property type="match status" value="1"/>
</dbReference>
<dbReference type="SUPFAM" id="SSF158472">
    <property type="entry name" value="HAMP domain-like"/>
    <property type="match status" value="1"/>
</dbReference>
<dbReference type="PANTHER" id="PTHR45436:SF5">
    <property type="entry name" value="SENSOR HISTIDINE KINASE TRCS"/>
    <property type="match status" value="1"/>
</dbReference>
<evidence type="ECO:0000256" key="11">
    <source>
        <dbReference type="ARBA" id="ARBA00022989"/>
    </source>
</evidence>
<evidence type="ECO:0000256" key="6">
    <source>
        <dbReference type="ARBA" id="ARBA00022679"/>
    </source>
</evidence>
<dbReference type="InterPro" id="IPR036097">
    <property type="entry name" value="HisK_dim/P_sf"/>
</dbReference>
<keyword evidence="10" id="KW-0067">ATP-binding</keyword>
<dbReference type="SUPFAM" id="SSF55874">
    <property type="entry name" value="ATPase domain of HSP90 chaperone/DNA topoisomerase II/histidine kinase"/>
    <property type="match status" value="1"/>
</dbReference>
<dbReference type="GO" id="GO:0005886">
    <property type="term" value="C:plasma membrane"/>
    <property type="evidence" value="ECO:0007669"/>
    <property type="project" value="UniProtKB-SubCell"/>
</dbReference>
<evidence type="ECO:0000313" key="17">
    <source>
        <dbReference type="EMBL" id="PAE88737.1"/>
    </source>
</evidence>
<dbReference type="CDD" id="cd00075">
    <property type="entry name" value="HATPase"/>
    <property type="match status" value="1"/>
</dbReference>
<keyword evidence="5" id="KW-0597">Phosphoprotein</keyword>
<keyword evidence="12" id="KW-0902">Two-component regulatory system</keyword>
<dbReference type="Pfam" id="PF02518">
    <property type="entry name" value="HATPase_c"/>
    <property type="match status" value="1"/>
</dbReference>
<dbReference type="CDD" id="cd00082">
    <property type="entry name" value="HisKA"/>
    <property type="match status" value="1"/>
</dbReference>
<keyword evidence="4" id="KW-1003">Cell membrane</keyword>
<reference evidence="17 18" key="1">
    <citation type="submission" date="2017-07" db="EMBL/GenBank/DDBJ databases">
        <title>Isolation and whole genome analysis of endospore-forming bacteria from heroin.</title>
        <authorList>
            <person name="Kalinowski J."/>
            <person name="Ahrens B."/>
            <person name="Al-Dilaimi A."/>
            <person name="Winkler A."/>
            <person name="Wibberg D."/>
            <person name="Schleenbecker U."/>
            <person name="Ruckert C."/>
            <person name="Wolfel R."/>
            <person name="Grass G."/>
        </authorList>
    </citation>
    <scope>NUCLEOTIDE SEQUENCE [LARGE SCALE GENOMIC DNA]</scope>
    <source>
        <strain evidence="17 18">7539</strain>
    </source>
</reference>
<dbReference type="InterPro" id="IPR050428">
    <property type="entry name" value="TCS_sensor_his_kinase"/>
</dbReference>
<dbReference type="SMART" id="SM00387">
    <property type="entry name" value="HATPase_c"/>
    <property type="match status" value="1"/>
</dbReference>
<dbReference type="Proteomes" id="UP000216207">
    <property type="component" value="Unassembled WGS sequence"/>
</dbReference>
<keyword evidence="9 17" id="KW-0418">Kinase</keyword>
<evidence type="ECO:0000313" key="18">
    <source>
        <dbReference type="Proteomes" id="UP000216207"/>
    </source>
</evidence>
<evidence type="ECO:0000256" key="7">
    <source>
        <dbReference type="ARBA" id="ARBA00022692"/>
    </source>
</evidence>
<dbReference type="FunFam" id="3.30.565.10:FF:000006">
    <property type="entry name" value="Sensor histidine kinase WalK"/>
    <property type="match status" value="1"/>
</dbReference>
<dbReference type="GO" id="GO:0005524">
    <property type="term" value="F:ATP binding"/>
    <property type="evidence" value="ECO:0007669"/>
    <property type="project" value="UniProtKB-KW"/>
</dbReference>
<dbReference type="InterPro" id="IPR003594">
    <property type="entry name" value="HATPase_dom"/>
</dbReference>
<keyword evidence="11 14" id="KW-1133">Transmembrane helix</keyword>
<dbReference type="EC" id="2.7.13.3" evidence="3"/>
<protein>
    <recommendedName>
        <fullName evidence="3">histidine kinase</fullName>
        <ecNumber evidence="3">2.7.13.3</ecNumber>
    </recommendedName>
</protein>
<dbReference type="SMART" id="SM00304">
    <property type="entry name" value="HAMP"/>
    <property type="match status" value="1"/>
</dbReference>
<evidence type="ECO:0000256" key="1">
    <source>
        <dbReference type="ARBA" id="ARBA00000085"/>
    </source>
</evidence>
<comment type="caution">
    <text evidence="17">The sequence shown here is derived from an EMBL/GenBank/DDBJ whole genome shotgun (WGS) entry which is preliminary data.</text>
</comment>
<evidence type="ECO:0000256" key="2">
    <source>
        <dbReference type="ARBA" id="ARBA00004651"/>
    </source>
</evidence>
<dbReference type="RefSeq" id="WP_095326559.1">
    <property type="nucleotide sequence ID" value="NZ_JAUPFF010000001.1"/>
</dbReference>
<dbReference type="FunFam" id="1.10.287.130:FF:000001">
    <property type="entry name" value="Two-component sensor histidine kinase"/>
    <property type="match status" value="1"/>
</dbReference>
<dbReference type="PROSITE" id="PS50109">
    <property type="entry name" value="HIS_KIN"/>
    <property type="match status" value="1"/>
</dbReference>
<dbReference type="PROSITE" id="PS50885">
    <property type="entry name" value="HAMP"/>
    <property type="match status" value="1"/>
</dbReference>
<accession>A0A268NYZ2</accession>
<evidence type="ECO:0000256" key="5">
    <source>
        <dbReference type="ARBA" id="ARBA00022553"/>
    </source>
</evidence>
<proteinExistence type="predicted"/>
<dbReference type="AlphaFoldDB" id="A0A268NYZ2"/>
<evidence type="ECO:0000259" key="16">
    <source>
        <dbReference type="PROSITE" id="PS50885"/>
    </source>
</evidence>
<dbReference type="Pfam" id="PF00512">
    <property type="entry name" value="HisKA"/>
    <property type="match status" value="1"/>
</dbReference>
<feature type="transmembrane region" description="Helical" evidence="14">
    <location>
        <begin position="164"/>
        <end position="181"/>
    </location>
</feature>
<dbReference type="InterPro" id="IPR036890">
    <property type="entry name" value="HATPase_C_sf"/>
</dbReference>
<evidence type="ECO:0000256" key="14">
    <source>
        <dbReference type="SAM" id="Phobius"/>
    </source>
</evidence>
<dbReference type="InterPro" id="IPR005467">
    <property type="entry name" value="His_kinase_dom"/>
</dbReference>
<dbReference type="PANTHER" id="PTHR45436">
    <property type="entry name" value="SENSOR HISTIDINE KINASE YKOH"/>
    <property type="match status" value="1"/>
</dbReference>
<dbReference type="InterPro" id="IPR003661">
    <property type="entry name" value="HisK_dim/P_dom"/>
</dbReference>
<evidence type="ECO:0000256" key="9">
    <source>
        <dbReference type="ARBA" id="ARBA00022777"/>
    </source>
</evidence>
<keyword evidence="13 14" id="KW-0472">Membrane</keyword>